<dbReference type="EMBL" id="BGZK01001063">
    <property type="protein sequence ID" value="GBP70105.1"/>
    <property type="molecule type" value="Genomic_DNA"/>
</dbReference>
<evidence type="ECO:0000313" key="1">
    <source>
        <dbReference type="EMBL" id="GBP70105.1"/>
    </source>
</evidence>
<name>A0A4C1Y6P7_EUMVA</name>
<evidence type="ECO:0000313" key="2">
    <source>
        <dbReference type="Proteomes" id="UP000299102"/>
    </source>
</evidence>
<organism evidence="1 2">
    <name type="scientific">Eumeta variegata</name>
    <name type="common">Bagworm moth</name>
    <name type="synonym">Eumeta japonica</name>
    <dbReference type="NCBI Taxonomy" id="151549"/>
    <lineage>
        <taxon>Eukaryota</taxon>
        <taxon>Metazoa</taxon>
        <taxon>Ecdysozoa</taxon>
        <taxon>Arthropoda</taxon>
        <taxon>Hexapoda</taxon>
        <taxon>Insecta</taxon>
        <taxon>Pterygota</taxon>
        <taxon>Neoptera</taxon>
        <taxon>Endopterygota</taxon>
        <taxon>Lepidoptera</taxon>
        <taxon>Glossata</taxon>
        <taxon>Ditrysia</taxon>
        <taxon>Tineoidea</taxon>
        <taxon>Psychidae</taxon>
        <taxon>Oiketicinae</taxon>
        <taxon>Eumeta</taxon>
    </lineage>
</organism>
<dbReference type="AlphaFoldDB" id="A0A4C1Y6P7"/>
<reference evidence="1 2" key="1">
    <citation type="journal article" date="2019" name="Commun. Biol.">
        <title>The bagworm genome reveals a unique fibroin gene that provides high tensile strength.</title>
        <authorList>
            <person name="Kono N."/>
            <person name="Nakamura H."/>
            <person name="Ohtoshi R."/>
            <person name="Tomita M."/>
            <person name="Numata K."/>
            <person name="Arakawa K."/>
        </authorList>
    </citation>
    <scope>NUCLEOTIDE SEQUENCE [LARGE SCALE GENOMIC DNA]</scope>
</reference>
<gene>
    <name evidence="1" type="ORF">EVAR_50926_1</name>
</gene>
<comment type="caution">
    <text evidence="1">The sequence shown here is derived from an EMBL/GenBank/DDBJ whole genome shotgun (WGS) entry which is preliminary data.</text>
</comment>
<keyword evidence="2" id="KW-1185">Reference proteome</keyword>
<accession>A0A4C1Y6P7</accession>
<proteinExistence type="predicted"/>
<sequence>MQLDDHEPGSWTYGRKQVCFRTDGHISSCLREKRITRFLMCTLTWRVAETKSPDVAGDMAVSHYDGNFPDFCSFRRYAGVALVVLNGSYGESLMQHAAAFYTIFCNLRIHPSKSDQLDGLILDHSNWDGPDLKICPRPEAVPLR</sequence>
<protein>
    <submittedName>
        <fullName evidence="1">Uncharacterized protein</fullName>
    </submittedName>
</protein>
<dbReference type="Proteomes" id="UP000299102">
    <property type="component" value="Unassembled WGS sequence"/>
</dbReference>